<dbReference type="EnsemblPlants" id="novel_model_886_5bd9a17a">
    <property type="protein sequence ID" value="cds.novel_model_886_5bd9a17a"/>
    <property type="gene ID" value="novel_gene_495_5bd9a17a"/>
</dbReference>
<keyword evidence="3" id="KW-1185">Reference proteome</keyword>
<reference evidence="2" key="2">
    <citation type="submission" date="2021-03" db="UniProtKB">
        <authorList>
            <consortium name="EnsemblPlants"/>
        </authorList>
    </citation>
    <scope>IDENTIFICATION</scope>
</reference>
<organism evidence="2 3">
    <name type="scientific">Cannabis sativa</name>
    <name type="common">Hemp</name>
    <name type="synonym">Marijuana</name>
    <dbReference type="NCBI Taxonomy" id="3483"/>
    <lineage>
        <taxon>Eukaryota</taxon>
        <taxon>Viridiplantae</taxon>
        <taxon>Streptophyta</taxon>
        <taxon>Embryophyta</taxon>
        <taxon>Tracheophyta</taxon>
        <taxon>Spermatophyta</taxon>
        <taxon>Magnoliopsida</taxon>
        <taxon>eudicotyledons</taxon>
        <taxon>Gunneridae</taxon>
        <taxon>Pentapetalae</taxon>
        <taxon>rosids</taxon>
        <taxon>fabids</taxon>
        <taxon>Rosales</taxon>
        <taxon>Cannabaceae</taxon>
        <taxon>Cannabis</taxon>
    </lineage>
</organism>
<dbReference type="Gramene" id="novel_model_886_5bd9a17a">
    <property type="protein sequence ID" value="cds.novel_model_886_5bd9a17a"/>
    <property type="gene ID" value="novel_gene_495_5bd9a17a"/>
</dbReference>
<protein>
    <submittedName>
        <fullName evidence="2">Uncharacterized protein</fullName>
    </submittedName>
</protein>
<proteinExistence type="predicted"/>
<keyword evidence="1" id="KW-0812">Transmembrane</keyword>
<evidence type="ECO:0000313" key="2">
    <source>
        <dbReference type="EnsemblPlants" id="cds.novel_model_886_5bd9a17a"/>
    </source>
</evidence>
<dbReference type="EMBL" id="UZAU01000162">
    <property type="status" value="NOT_ANNOTATED_CDS"/>
    <property type="molecule type" value="Genomic_DNA"/>
</dbReference>
<evidence type="ECO:0000256" key="1">
    <source>
        <dbReference type="SAM" id="Phobius"/>
    </source>
</evidence>
<accession>A0A803RCC9</accession>
<sequence>MTVIRCHLRFSVQFLEIYQVLRNMFNLVLKKMKTPTVLLYPRDLKSISCFVVFVWASCSSLTAMAMSL</sequence>
<feature type="transmembrane region" description="Helical" evidence="1">
    <location>
        <begin position="47"/>
        <end position="66"/>
    </location>
</feature>
<reference evidence="2" key="1">
    <citation type="submission" date="2018-11" db="EMBL/GenBank/DDBJ databases">
        <authorList>
            <person name="Grassa J C."/>
        </authorList>
    </citation>
    <scope>NUCLEOTIDE SEQUENCE [LARGE SCALE GENOMIC DNA]</scope>
</reference>
<evidence type="ECO:0000313" key="3">
    <source>
        <dbReference type="Proteomes" id="UP000596661"/>
    </source>
</evidence>
<dbReference type="AlphaFoldDB" id="A0A803RCC9"/>
<keyword evidence="1" id="KW-1133">Transmembrane helix</keyword>
<name>A0A803RCC9_CANSA</name>
<keyword evidence="1" id="KW-0472">Membrane</keyword>
<dbReference type="Proteomes" id="UP000596661">
    <property type="component" value="Chromosome 2"/>
</dbReference>